<gene>
    <name evidence="9" type="ORF">GCM10023187_00030</name>
</gene>
<dbReference type="RefSeq" id="WP_345262639.1">
    <property type="nucleotide sequence ID" value="NZ_BAABHB010000001.1"/>
</dbReference>
<dbReference type="InterPro" id="IPR011010">
    <property type="entry name" value="DNA_brk_join_enz"/>
</dbReference>
<evidence type="ECO:0000313" key="9">
    <source>
        <dbReference type="EMBL" id="GAA4394342.1"/>
    </source>
</evidence>
<comment type="caution">
    <text evidence="9">The sequence shown here is derived from an EMBL/GenBank/DDBJ whole genome shotgun (WGS) entry which is preliminary data.</text>
</comment>
<evidence type="ECO:0000259" key="7">
    <source>
        <dbReference type="PROSITE" id="PS51898"/>
    </source>
</evidence>
<dbReference type="PROSITE" id="PS51900">
    <property type="entry name" value="CB"/>
    <property type="match status" value="1"/>
</dbReference>
<dbReference type="InterPro" id="IPR044068">
    <property type="entry name" value="CB"/>
</dbReference>
<dbReference type="PROSITE" id="PS51898">
    <property type="entry name" value="TYR_RECOMBINASE"/>
    <property type="match status" value="1"/>
</dbReference>
<dbReference type="PANTHER" id="PTHR30349:SF64">
    <property type="entry name" value="PROPHAGE INTEGRASE INTD-RELATED"/>
    <property type="match status" value="1"/>
</dbReference>
<evidence type="ECO:0000256" key="6">
    <source>
        <dbReference type="SAM" id="MobiDB-lite"/>
    </source>
</evidence>
<dbReference type="InterPro" id="IPR002104">
    <property type="entry name" value="Integrase_catalytic"/>
</dbReference>
<feature type="domain" description="Core-binding (CB)" evidence="8">
    <location>
        <begin position="86"/>
        <end position="169"/>
    </location>
</feature>
<dbReference type="InterPro" id="IPR013762">
    <property type="entry name" value="Integrase-like_cat_sf"/>
</dbReference>
<dbReference type="Gene3D" id="1.10.443.10">
    <property type="entry name" value="Intergrase catalytic core"/>
    <property type="match status" value="1"/>
</dbReference>
<evidence type="ECO:0000256" key="4">
    <source>
        <dbReference type="ARBA" id="ARBA00023172"/>
    </source>
</evidence>
<evidence type="ECO:0000256" key="1">
    <source>
        <dbReference type="ARBA" id="ARBA00008857"/>
    </source>
</evidence>
<dbReference type="Pfam" id="PF13495">
    <property type="entry name" value="Phage_int_SAM_4"/>
    <property type="match status" value="1"/>
</dbReference>
<keyword evidence="4" id="KW-0233">DNA recombination</keyword>
<feature type="domain" description="Tyr recombinase" evidence="7">
    <location>
        <begin position="186"/>
        <end position="359"/>
    </location>
</feature>
<organism evidence="9 10">
    <name type="scientific">Nibrella viscosa</name>
    <dbReference type="NCBI Taxonomy" id="1084524"/>
    <lineage>
        <taxon>Bacteria</taxon>
        <taxon>Pseudomonadati</taxon>
        <taxon>Bacteroidota</taxon>
        <taxon>Cytophagia</taxon>
        <taxon>Cytophagales</taxon>
        <taxon>Spirosomataceae</taxon>
        <taxon>Nibrella</taxon>
    </lineage>
</organism>
<dbReference type="InterPro" id="IPR050090">
    <property type="entry name" value="Tyrosine_recombinase_XerCD"/>
</dbReference>
<keyword evidence="2" id="KW-0229">DNA integration</keyword>
<name>A0ABP8JPW9_9BACT</name>
<dbReference type="SUPFAM" id="SSF56349">
    <property type="entry name" value="DNA breaking-rejoining enzymes"/>
    <property type="match status" value="1"/>
</dbReference>
<dbReference type="PANTHER" id="PTHR30349">
    <property type="entry name" value="PHAGE INTEGRASE-RELATED"/>
    <property type="match status" value="1"/>
</dbReference>
<dbReference type="Pfam" id="PF00589">
    <property type="entry name" value="Phage_integrase"/>
    <property type="match status" value="1"/>
</dbReference>
<dbReference type="InterPro" id="IPR010998">
    <property type="entry name" value="Integrase_recombinase_N"/>
</dbReference>
<reference evidence="10" key="1">
    <citation type="journal article" date="2019" name="Int. J. Syst. Evol. Microbiol.">
        <title>The Global Catalogue of Microorganisms (GCM) 10K type strain sequencing project: providing services to taxonomists for standard genome sequencing and annotation.</title>
        <authorList>
            <consortium name="The Broad Institute Genomics Platform"/>
            <consortium name="The Broad Institute Genome Sequencing Center for Infectious Disease"/>
            <person name="Wu L."/>
            <person name="Ma J."/>
        </authorList>
    </citation>
    <scope>NUCLEOTIDE SEQUENCE [LARGE SCALE GENOMIC DNA]</scope>
    <source>
        <strain evidence="10">JCM 17925</strain>
    </source>
</reference>
<keyword evidence="10" id="KW-1185">Reference proteome</keyword>
<evidence type="ECO:0000256" key="3">
    <source>
        <dbReference type="ARBA" id="ARBA00023125"/>
    </source>
</evidence>
<proteinExistence type="inferred from homology"/>
<feature type="region of interest" description="Disordered" evidence="6">
    <location>
        <begin position="1"/>
        <end position="20"/>
    </location>
</feature>
<dbReference type="EMBL" id="BAABHB010000001">
    <property type="protein sequence ID" value="GAA4394342.1"/>
    <property type="molecule type" value="Genomic_DNA"/>
</dbReference>
<evidence type="ECO:0000313" key="10">
    <source>
        <dbReference type="Proteomes" id="UP001500936"/>
    </source>
</evidence>
<accession>A0ABP8JPW9</accession>
<sequence length="369" mass="42820">MSEPTDNPKPRHPQVRYESAQHHGKSVIFICFEPDKQLNERVRKLAGARWSSSKKAWYVTDNPFYRQKFGLEPVLVGKEVLAQIHPVNQPALLRLIETLQLKAYSASTLQTYRNEFAQLLYVLKATPVDSLNPDRLRSYFLYCVNTLKLSENTLNSRINAVKFYFEQVLSRQQMFIEIPRPKKKVLLPNVLAISQIEKLFLKLENLKHQTMLFLAYSAGLRVSEVVNLKIRDIHSARMAINIKGAKGKKDRTVALSEGILELLRRYYLVYKPQEWLFEGQYPGEPYSTRSLQQIFHRAKNAAKIHQPVTFHSLRHSYATHLHEAGTDIKLIQELLGHNDIKTTLRYTHVSNRTLEKIKSPFDSLNLKNE</sequence>
<evidence type="ECO:0000256" key="5">
    <source>
        <dbReference type="PROSITE-ProRule" id="PRU01248"/>
    </source>
</evidence>
<comment type="similarity">
    <text evidence="1">Belongs to the 'phage' integrase family.</text>
</comment>
<evidence type="ECO:0000259" key="8">
    <source>
        <dbReference type="PROSITE" id="PS51900"/>
    </source>
</evidence>
<dbReference type="Gene3D" id="1.10.150.130">
    <property type="match status" value="1"/>
</dbReference>
<keyword evidence="3 5" id="KW-0238">DNA-binding</keyword>
<dbReference type="Proteomes" id="UP001500936">
    <property type="component" value="Unassembled WGS sequence"/>
</dbReference>
<dbReference type="InterPro" id="IPR004107">
    <property type="entry name" value="Integrase_SAM-like_N"/>
</dbReference>
<protein>
    <submittedName>
        <fullName evidence="9">Site-specific integrase</fullName>
    </submittedName>
</protein>
<evidence type="ECO:0000256" key="2">
    <source>
        <dbReference type="ARBA" id="ARBA00022908"/>
    </source>
</evidence>